<dbReference type="EMBL" id="CP035631">
    <property type="protein sequence ID" value="WFF42646.1"/>
    <property type="molecule type" value="Genomic_DNA"/>
</dbReference>
<name>A0ABY8FIK4_9GAMM</name>
<dbReference type="InterPro" id="IPR011009">
    <property type="entry name" value="Kinase-like_dom_sf"/>
</dbReference>
<proteinExistence type="predicted"/>
<evidence type="ECO:0000313" key="3">
    <source>
        <dbReference type="Proteomes" id="UP001321526"/>
    </source>
</evidence>
<dbReference type="InterPro" id="IPR002575">
    <property type="entry name" value="Aminoglycoside_PTrfase"/>
</dbReference>
<evidence type="ECO:0000313" key="2">
    <source>
        <dbReference type="EMBL" id="WFF42646.1"/>
    </source>
</evidence>
<dbReference type="Gene3D" id="3.90.1200.10">
    <property type="match status" value="1"/>
</dbReference>
<reference evidence="2 3" key="1">
    <citation type="submission" date="2019-01" db="EMBL/GenBank/DDBJ databases">
        <title>Genome sequence of Salinicola endophyticus REST5.</title>
        <authorList>
            <person name="Nascimento F.X."/>
        </authorList>
    </citation>
    <scope>NUCLEOTIDE SEQUENCE [LARGE SCALE GENOMIC DNA]</scope>
    <source>
        <strain evidence="2 3">REST5</strain>
    </source>
</reference>
<gene>
    <name evidence="2" type="ORF">EVC62_14715</name>
</gene>
<organism evidence="2 3">
    <name type="scientific">Salinicola endophyticus</name>
    <dbReference type="NCBI Taxonomy" id="1949083"/>
    <lineage>
        <taxon>Bacteria</taxon>
        <taxon>Pseudomonadati</taxon>
        <taxon>Pseudomonadota</taxon>
        <taxon>Gammaproteobacteria</taxon>
        <taxon>Oceanospirillales</taxon>
        <taxon>Halomonadaceae</taxon>
        <taxon>Salinicola</taxon>
    </lineage>
</organism>
<accession>A0ABY8FIK4</accession>
<dbReference type="Pfam" id="PF01636">
    <property type="entry name" value="APH"/>
    <property type="match status" value="1"/>
</dbReference>
<dbReference type="RefSeq" id="WP_282235165.1">
    <property type="nucleotide sequence ID" value="NZ_CP035631.1"/>
</dbReference>
<dbReference type="Proteomes" id="UP001321526">
    <property type="component" value="Chromosome"/>
</dbReference>
<feature type="domain" description="Aminoglycoside phosphotransferase" evidence="1">
    <location>
        <begin position="171"/>
        <end position="347"/>
    </location>
</feature>
<protein>
    <submittedName>
        <fullName evidence="2">Aminoglycoside phosphotransferase family protein</fullName>
    </submittedName>
</protein>
<dbReference type="SUPFAM" id="SSF56112">
    <property type="entry name" value="Protein kinase-like (PK-like)"/>
    <property type="match status" value="1"/>
</dbReference>
<sequence>MFGFVDHIDAGGVAGWCVGRGTQPLPGRGRWASRVVVVSVNDIDRFSAFCQDPRPDVVRAGAARDPHVGFRAPLALKPGDLVRVRFGLGGHMLQNGVAVIGDEPLRGRANDSGFMPLTPYGGLDAYRQLLEPLRTRFKIEAFRPLFGQTGKLAAMALQTPEGRTVVPMGMPAARARRQDRLYRELLAPHRVACPALSLRVDAAGGVMLCADYVAGITLDKHGLTDTRAMRTTIEWAKRLNDLKPTPALVAQLRERNHADRLIARSWRQLLVGRRGGDLRLILAMLWSAGGLPRVFSHGDLHRENVIVDAGSGRPLLIDWDNAGLLPLGADLARLLLGVPPRQAEAWIGGSRQLRLGWVIFTYLSLALRQADFIGSADASYLAQRFQQLSRPTAAPQPSPSRVRSGPL</sequence>
<evidence type="ECO:0000259" key="1">
    <source>
        <dbReference type="Pfam" id="PF01636"/>
    </source>
</evidence>
<keyword evidence="3" id="KW-1185">Reference proteome</keyword>